<sequence length="74" mass="7702">MVLVAATKASDDLDTIAALAAKIGKVATPTVNAVETPVSAESLQRTLVLYQDLGNCDSALLFRLLPLFASITIA</sequence>
<protein>
    <submittedName>
        <fullName evidence="1">Uncharacterized protein</fullName>
    </submittedName>
</protein>
<reference evidence="1" key="1">
    <citation type="submission" date="2017-05" db="UniProtKB">
        <authorList>
            <consortium name="EnsemblMetazoa"/>
        </authorList>
    </citation>
    <scope>IDENTIFICATION</scope>
</reference>
<dbReference type="EnsemblMetazoa" id="Aqu2.1.22967_001">
    <property type="protein sequence ID" value="Aqu2.1.22967_001"/>
    <property type="gene ID" value="Aqu2.1.22967"/>
</dbReference>
<proteinExistence type="predicted"/>
<name>A0A1X7U4X3_AMPQE</name>
<accession>A0A1X7U4X3</accession>
<dbReference type="InParanoid" id="A0A1X7U4X3"/>
<evidence type="ECO:0000313" key="1">
    <source>
        <dbReference type="EnsemblMetazoa" id="Aqu2.1.22967_001"/>
    </source>
</evidence>
<dbReference type="AlphaFoldDB" id="A0A1X7U4X3"/>
<organism evidence="1">
    <name type="scientific">Amphimedon queenslandica</name>
    <name type="common">Sponge</name>
    <dbReference type="NCBI Taxonomy" id="400682"/>
    <lineage>
        <taxon>Eukaryota</taxon>
        <taxon>Metazoa</taxon>
        <taxon>Porifera</taxon>
        <taxon>Demospongiae</taxon>
        <taxon>Heteroscleromorpha</taxon>
        <taxon>Haplosclerida</taxon>
        <taxon>Niphatidae</taxon>
        <taxon>Amphimedon</taxon>
    </lineage>
</organism>